<reference evidence="3" key="1">
    <citation type="submission" date="2015-04" db="EMBL/GenBank/DDBJ databases">
        <authorList>
            <person name="Syromyatnikov M.Y."/>
            <person name="Popov V.N."/>
        </authorList>
    </citation>
    <scope>NUCLEOTIDE SEQUENCE</scope>
    <source>
        <strain evidence="3">MO-1</strain>
    </source>
</reference>
<dbReference type="InterPro" id="IPR007337">
    <property type="entry name" value="RelB/DinJ"/>
</dbReference>
<accession>A0A1S7LC32</accession>
<protein>
    <submittedName>
        <fullName evidence="3">Addiction module antitoxin, RelB/DinJ family</fullName>
    </submittedName>
</protein>
<dbReference type="GO" id="GO:0006355">
    <property type="term" value="P:regulation of DNA-templated transcription"/>
    <property type="evidence" value="ECO:0007669"/>
    <property type="project" value="InterPro"/>
</dbReference>
<comment type="similarity">
    <text evidence="1">Belongs to the RelB/DinJ antitoxin family.</text>
</comment>
<dbReference type="PANTHER" id="PTHR38781:SF1">
    <property type="entry name" value="ANTITOXIN DINJ-RELATED"/>
    <property type="match status" value="1"/>
</dbReference>
<dbReference type="InterPro" id="IPR026262">
    <property type="entry name" value="DinJ"/>
</dbReference>
<organism evidence="3">
    <name type="scientific">Magnetococcus massalia (strain MO-1)</name>
    <dbReference type="NCBI Taxonomy" id="451514"/>
    <lineage>
        <taxon>Bacteria</taxon>
        <taxon>Pseudomonadati</taxon>
        <taxon>Pseudomonadota</taxon>
        <taxon>Magnetococcia</taxon>
        <taxon>Magnetococcales</taxon>
        <taxon>Magnetococcaceae</taxon>
        <taxon>Magnetococcus</taxon>
    </lineage>
</organism>
<dbReference type="Gene3D" id="1.10.1220.10">
    <property type="entry name" value="Met repressor-like"/>
    <property type="match status" value="1"/>
</dbReference>
<dbReference type="GO" id="GO:0044010">
    <property type="term" value="P:single-species biofilm formation"/>
    <property type="evidence" value="ECO:0007669"/>
    <property type="project" value="InterPro"/>
</dbReference>
<dbReference type="PANTHER" id="PTHR38781">
    <property type="entry name" value="ANTITOXIN DINJ-RELATED"/>
    <property type="match status" value="1"/>
</dbReference>
<proteinExistence type="inferred from homology"/>
<dbReference type="PIRSF" id="PIRSF003108">
    <property type="entry name" value="DinJ"/>
    <property type="match status" value="1"/>
</dbReference>
<dbReference type="AlphaFoldDB" id="A0A1S7LC32"/>
<dbReference type="Pfam" id="PF04221">
    <property type="entry name" value="RelB"/>
    <property type="match status" value="1"/>
</dbReference>
<evidence type="ECO:0000313" key="3">
    <source>
        <dbReference type="EMBL" id="CRH04350.1"/>
    </source>
</evidence>
<dbReference type="InterPro" id="IPR013321">
    <property type="entry name" value="Arc_rbn_hlx_hlx"/>
</dbReference>
<name>A0A1S7LC32_MAGMO</name>
<sequence>MAKTEMIRARMEPDLKHEAEAVLSLLGLSPTEAITLFYKQVTLQNGLPFEVKIPNAETREAMRQAEQKDGLTKYESVDNLMADFDDG</sequence>
<dbReference type="GO" id="GO:0015643">
    <property type="term" value="F:toxic substance binding"/>
    <property type="evidence" value="ECO:0007669"/>
    <property type="project" value="InterPro"/>
</dbReference>
<dbReference type="GO" id="GO:0000987">
    <property type="term" value="F:cis-regulatory region sequence-specific DNA binding"/>
    <property type="evidence" value="ECO:0007669"/>
    <property type="project" value="InterPro"/>
</dbReference>
<evidence type="ECO:0000256" key="1">
    <source>
        <dbReference type="ARBA" id="ARBA00010562"/>
    </source>
</evidence>
<dbReference type="NCBIfam" id="TIGR02384">
    <property type="entry name" value="RelB_DinJ"/>
    <property type="match status" value="1"/>
</dbReference>
<keyword evidence="2" id="KW-1277">Toxin-antitoxin system</keyword>
<dbReference type="GO" id="GO:0006351">
    <property type="term" value="P:DNA-templated transcription"/>
    <property type="evidence" value="ECO:0007669"/>
    <property type="project" value="TreeGrafter"/>
</dbReference>
<dbReference type="EMBL" id="LO017727">
    <property type="protein sequence ID" value="CRH04350.1"/>
    <property type="molecule type" value="Genomic_DNA"/>
</dbReference>
<evidence type="ECO:0000256" key="2">
    <source>
        <dbReference type="ARBA" id="ARBA00022649"/>
    </source>
</evidence>
<gene>
    <name evidence="3" type="ORF">MAGMO_0136</name>
</gene>